<dbReference type="SMART" id="SM00342">
    <property type="entry name" value="HTH_ARAC"/>
    <property type="match status" value="1"/>
</dbReference>
<dbReference type="InterPro" id="IPR018062">
    <property type="entry name" value="HTH_AraC-typ_CS"/>
</dbReference>
<dbReference type="GO" id="GO:0003700">
    <property type="term" value="F:DNA-binding transcription factor activity"/>
    <property type="evidence" value="ECO:0007669"/>
    <property type="project" value="InterPro"/>
</dbReference>
<dbReference type="Pfam" id="PF12833">
    <property type="entry name" value="HTH_18"/>
    <property type="match status" value="1"/>
</dbReference>
<keyword evidence="6" id="KW-1185">Reference proteome</keyword>
<dbReference type="RefSeq" id="WP_257450652.1">
    <property type="nucleotide sequence ID" value="NZ_JANIPJ010000020.1"/>
</dbReference>
<organism evidence="5 6">
    <name type="scientific">Paenibacillus soyae</name>
    <dbReference type="NCBI Taxonomy" id="2969249"/>
    <lineage>
        <taxon>Bacteria</taxon>
        <taxon>Bacillati</taxon>
        <taxon>Bacillota</taxon>
        <taxon>Bacilli</taxon>
        <taxon>Bacillales</taxon>
        <taxon>Paenibacillaceae</taxon>
        <taxon>Paenibacillus</taxon>
    </lineage>
</organism>
<evidence type="ECO:0000259" key="4">
    <source>
        <dbReference type="PROSITE" id="PS01124"/>
    </source>
</evidence>
<dbReference type="InterPro" id="IPR037923">
    <property type="entry name" value="HTH-like"/>
</dbReference>
<dbReference type="PROSITE" id="PS01124">
    <property type="entry name" value="HTH_ARAC_FAMILY_2"/>
    <property type="match status" value="1"/>
</dbReference>
<dbReference type="Gene3D" id="2.60.120.10">
    <property type="entry name" value="Jelly Rolls"/>
    <property type="match status" value="1"/>
</dbReference>
<feature type="domain" description="HTH araC/xylS-type" evidence="4">
    <location>
        <begin position="162"/>
        <end position="260"/>
    </location>
</feature>
<reference evidence="5" key="1">
    <citation type="submission" date="2022-08" db="EMBL/GenBank/DDBJ databases">
        <title>The genomic sequence of strain Paenibacillus sp. SCIV0701.</title>
        <authorList>
            <person name="Zhao H."/>
        </authorList>
    </citation>
    <scope>NUCLEOTIDE SEQUENCE</scope>
    <source>
        <strain evidence="5">SCIV0701</strain>
    </source>
</reference>
<evidence type="ECO:0000256" key="2">
    <source>
        <dbReference type="ARBA" id="ARBA00023125"/>
    </source>
</evidence>
<dbReference type="InterPro" id="IPR014710">
    <property type="entry name" value="RmlC-like_jellyroll"/>
</dbReference>
<sequence>MELEDHHHLVPNVFLFVERVCYPGWNIQKSKISFHDLTFVVEGKAQYVVNGVKYNVEAGDLIYVPGGSIREAHTCKKTPMHAYPFNFFWAEPHNHIQLPFDVITKKVITKEILGYIREFNQVWMNKEPFYMIQARALFELILHRLLSNNRRQTMALVDLRIKKLTAFLSDHYSDDITMNELARQFNLHPVYLGKLFKLNTGSTFKEYLNRIRINNAERLLSGSGLTVREVAERCGFEDLSYFSKVFKELKGYPPSIIKKC</sequence>
<name>A0A9X2MV17_9BACL</name>
<dbReference type="InterPro" id="IPR009057">
    <property type="entry name" value="Homeodomain-like_sf"/>
</dbReference>
<keyword evidence="3" id="KW-0804">Transcription</keyword>
<evidence type="ECO:0000313" key="6">
    <source>
        <dbReference type="Proteomes" id="UP001141950"/>
    </source>
</evidence>
<dbReference type="GO" id="GO:0043565">
    <property type="term" value="F:sequence-specific DNA binding"/>
    <property type="evidence" value="ECO:0007669"/>
    <property type="project" value="InterPro"/>
</dbReference>
<dbReference type="SUPFAM" id="SSF46689">
    <property type="entry name" value="Homeodomain-like"/>
    <property type="match status" value="2"/>
</dbReference>
<evidence type="ECO:0000313" key="5">
    <source>
        <dbReference type="EMBL" id="MCR2806804.1"/>
    </source>
</evidence>
<evidence type="ECO:0000256" key="3">
    <source>
        <dbReference type="ARBA" id="ARBA00023163"/>
    </source>
</evidence>
<comment type="caution">
    <text evidence="5">The sequence shown here is derived from an EMBL/GenBank/DDBJ whole genome shotgun (WGS) entry which is preliminary data.</text>
</comment>
<dbReference type="InterPro" id="IPR020449">
    <property type="entry name" value="Tscrpt_reg_AraC-type_HTH"/>
</dbReference>
<accession>A0A9X2MV17</accession>
<dbReference type="PANTHER" id="PTHR43280">
    <property type="entry name" value="ARAC-FAMILY TRANSCRIPTIONAL REGULATOR"/>
    <property type="match status" value="1"/>
</dbReference>
<evidence type="ECO:0000256" key="1">
    <source>
        <dbReference type="ARBA" id="ARBA00023015"/>
    </source>
</evidence>
<keyword evidence="2" id="KW-0238">DNA-binding</keyword>
<dbReference type="EMBL" id="JANIPJ010000020">
    <property type="protein sequence ID" value="MCR2806804.1"/>
    <property type="molecule type" value="Genomic_DNA"/>
</dbReference>
<dbReference type="AlphaFoldDB" id="A0A9X2MV17"/>
<dbReference type="PANTHER" id="PTHR43280:SF2">
    <property type="entry name" value="HTH-TYPE TRANSCRIPTIONAL REGULATOR EXSA"/>
    <property type="match status" value="1"/>
</dbReference>
<dbReference type="PROSITE" id="PS00041">
    <property type="entry name" value="HTH_ARAC_FAMILY_1"/>
    <property type="match status" value="1"/>
</dbReference>
<dbReference type="PRINTS" id="PR00032">
    <property type="entry name" value="HTHARAC"/>
</dbReference>
<keyword evidence="1" id="KW-0805">Transcription regulation</keyword>
<dbReference type="Proteomes" id="UP001141950">
    <property type="component" value="Unassembled WGS sequence"/>
</dbReference>
<dbReference type="Gene3D" id="1.10.10.60">
    <property type="entry name" value="Homeodomain-like"/>
    <property type="match status" value="2"/>
</dbReference>
<protein>
    <submittedName>
        <fullName evidence="5">AraC family transcriptional regulator</fullName>
    </submittedName>
</protein>
<proteinExistence type="predicted"/>
<dbReference type="InterPro" id="IPR018060">
    <property type="entry name" value="HTH_AraC"/>
</dbReference>
<gene>
    <name evidence="5" type="ORF">NQZ67_23245</name>
</gene>
<dbReference type="SUPFAM" id="SSF51215">
    <property type="entry name" value="Regulatory protein AraC"/>
    <property type="match status" value="1"/>
</dbReference>